<gene>
    <name evidence="2" type="ORF">EII11_00285</name>
</gene>
<dbReference type="GO" id="GO:0010498">
    <property type="term" value="P:proteasomal protein catabolic process"/>
    <property type="evidence" value="ECO:0007669"/>
    <property type="project" value="InterPro"/>
</dbReference>
<comment type="caution">
    <text evidence="2">The sequence shown here is derived from an EMBL/GenBank/DDBJ whole genome shotgun (WGS) entry which is preliminary data.</text>
</comment>
<dbReference type="OrthoDB" id="9760627at2"/>
<dbReference type="InterPro" id="IPR022366">
    <property type="entry name" value="Pup_deamidase"/>
</dbReference>
<organism evidence="2 3">
    <name type="scientific">Schaalia canis</name>
    <dbReference type="NCBI Taxonomy" id="100469"/>
    <lineage>
        <taxon>Bacteria</taxon>
        <taxon>Bacillati</taxon>
        <taxon>Actinomycetota</taxon>
        <taxon>Actinomycetes</taxon>
        <taxon>Actinomycetales</taxon>
        <taxon>Actinomycetaceae</taxon>
        <taxon>Schaalia</taxon>
    </lineage>
</organism>
<evidence type="ECO:0000313" key="2">
    <source>
        <dbReference type="EMBL" id="RRC96152.1"/>
    </source>
</evidence>
<dbReference type="PANTHER" id="PTHR42307:SF2">
    <property type="entry name" value="PUP DEAMIDASE_DEPUPYLASE"/>
    <property type="match status" value="1"/>
</dbReference>
<dbReference type="GO" id="GO:0019941">
    <property type="term" value="P:modification-dependent protein catabolic process"/>
    <property type="evidence" value="ECO:0007669"/>
    <property type="project" value="InterPro"/>
</dbReference>
<dbReference type="EMBL" id="RQZF01000001">
    <property type="protein sequence ID" value="RRC96152.1"/>
    <property type="molecule type" value="Genomic_DNA"/>
</dbReference>
<dbReference type="GO" id="GO:0000502">
    <property type="term" value="C:proteasome complex"/>
    <property type="evidence" value="ECO:0007669"/>
    <property type="project" value="UniProtKB-KW"/>
</dbReference>
<sequence>MSVDRIISTETEYGVYRPGDVYANPVALSSHVVAAYAQVSRDNTPAAGAPPVRWDYTAEDPLNDLRGYRMDRAAAHASQLTDDPYHLAPSGGSEEIARPTPEELALPAATATVLTNGARLYVDHAHPEYSAPETRGPRDAVLWDRAGEVIARRMMEQAHAQGHENIVLVKNNTDGKGAAYGTHENYQMQRDTDLDDIIRGLTPFMITRPVTCGAGRVGIGQRSEVAGFQISQRADFVENEVGLETTFNRPIINTRDEPHADPRLYRRLHVIGGDGNMFDCSAFLRFGTTALVLWAIEAGIGLEWEALAVSDPVQETWAISHHPDLDYRVSTAGGRSYTAVELQLLYRDLVLATYERMGIAPDPAAQEVLDLWGSVCERMRSDLFSVATEVEWVAKYQLFGRQRERLGVDWDDPRIVAMDLQWADLRPGRSLVARLDAAGRVRRLFTPEEVEAAADTAPTNTRAHLRGMAVAQVPGLVKASWTSLVVDDPARAGLVRRPLPDALDTDPALADLLRSGTIIEGNA</sequence>
<proteinExistence type="inferred from homology"/>
<keyword evidence="3" id="KW-1185">Reference proteome</keyword>
<dbReference type="NCBIfam" id="TIGR03688">
    <property type="entry name" value="depupylase_Dop"/>
    <property type="match status" value="1"/>
</dbReference>
<dbReference type="Pfam" id="PF03136">
    <property type="entry name" value="Pup_ligase"/>
    <property type="match status" value="1"/>
</dbReference>
<name>A0A3P1SIK7_9ACTO</name>
<evidence type="ECO:0000256" key="1">
    <source>
        <dbReference type="ARBA" id="ARBA00009114"/>
    </source>
</evidence>
<dbReference type="GO" id="GO:0016811">
    <property type="term" value="F:hydrolase activity, acting on carbon-nitrogen (but not peptide) bonds, in linear amides"/>
    <property type="evidence" value="ECO:0007669"/>
    <property type="project" value="InterPro"/>
</dbReference>
<dbReference type="GO" id="GO:0005524">
    <property type="term" value="F:ATP binding"/>
    <property type="evidence" value="ECO:0007669"/>
    <property type="project" value="TreeGrafter"/>
</dbReference>
<dbReference type="RefSeq" id="WP_124867451.1">
    <property type="nucleotide sequence ID" value="NZ_RQZF01000001.1"/>
</dbReference>
<reference evidence="2 3" key="1">
    <citation type="submission" date="2018-11" db="EMBL/GenBank/DDBJ databases">
        <title>Genomes From Bacteria Associated with the Canine Oral Cavity: a Test Case for Automated Genome-Based Taxonomic Assignment.</title>
        <authorList>
            <person name="Coil D.A."/>
            <person name="Jospin G."/>
            <person name="Darling A.E."/>
            <person name="Wallis C."/>
            <person name="Davis I.J."/>
            <person name="Harris S."/>
            <person name="Eisen J.A."/>
            <person name="Holcombe L.J."/>
            <person name="O'Flynn C."/>
        </authorList>
    </citation>
    <scope>NUCLEOTIDE SEQUENCE [LARGE SCALE GENOMIC DNA]</scope>
    <source>
        <strain evidence="2 3">OH770</strain>
    </source>
</reference>
<dbReference type="GO" id="GO:0070490">
    <property type="term" value="P:protein pupylation"/>
    <property type="evidence" value="ECO:0007669"/>
    <property type="project" value="TreeGrafter"/>
</dbReference>
<dbReference type="InterPro" id="IPR004347">
    <property type="entry name" value="Pup_ligase/deamidase"/>
</dbReference>
<protein>
    <submittedName>
        <fullName evidence="2">Proteasome accessory factor PafA2</fullName>
    </submittedName>
</protein>
<comment type="similarity">
    <text evidence="1">Belongs to the Pup ligase/Pup deamidase family. Pup deamidase subfamily.</text>
</comment>
<evidence type="ECO:0000313" key="3">
    <source>
        <dbReference type="Proteomes" id="UP000280444"/>
    </source>
</evidence>
<dbReference type="Proteomes" id="UP000280444">
    <property type="component" value="Unassembled WGS sequence"/>
</dbReference>
<accession>A0A3P1SIK7</accession>
<dbReference type="AlphaFoldDB" id="A0A3P1SIK7"/>
<keyword evidence="2" id="KW-0647">Proteasome</keyword>
<dbReference type="GO" id="GO:0008233">
    <property type="term" value="F:peptidase activity"/>
    <property type="evidence" value="ECO:0007669"/>
    <property type="project" value="InterPro"/>
</dbReference>
<dbReference type="PANTHER" id="PTHR42307">
    <property type="entry name" value="PUP DEAMIDASE/DEPUPYLASE"/>
    <property type="match status" value="1"/>
</dbReference>